<feature type="domain" description="TauD/TfdA-like" evidence="7">
    <location>
        <begin position="86"/>
        <end position="350"/>
    </location>
</feature>
<dbReference type="PANTHER" id="PTHR30468">
    <property type="entry name" value="ALPHA-KETOGLUTARATE-DEPENDENT SULFONATE DIOXYGENASE"/>
    <property type="match status" value="1"/>
</dbReference>
<evidence type="ECO:0000313" key="8">
    <source>
        <dbReference type="EMBL" id="KAF9466633.1"/>
    </source>
</evidence>
<evidence type="ECO:0000259" key="7">
    <source>
        <dbReference type="Pfam" id="PF02668"/>
    </source>
</evidence>
<comment type="caution">
    <text evidence="8">The sequence shown here is derived from an EMBL/GenBank/DDBJ whole genome shotgun (WGS) entry which is preliminary data.</text>
</comment>
<dbReference type="Gene3D" id="3.60.130.10">
    <property type="entry name" value="Clavaminate synthase-like"/>
    <property type="match status" value="1"/>
</dbReference>
<dbReference type="SUPFAM" id="SSF51197">
    <property type="entry name" value="Clavaminate synthase-like"/>
    <property type="match status" value="1"/>
</dbReference>
<dbReference type="Proteomes" id="UP000807353">
    <property type="component" value="Unassembled WGS sequence"/>
</dbReference>
<dbReference type="OrthoDB" id="10257314at2759"/>
<gene>
    <name evidence="8" type="ORF">BDZ94DRAFT_1280888</name>
</gene>
<dbReference type="InterPro" id="IPR003819">
    <property type="entry name" value="TauD/TfdA-like"/>
</dbReference>
<keyword evidence="3" id="KW-0223">Dioxygenase</keyword>
<reference evidence="8" key="1">
    <citation type="submission" date="2020-11" db="EMBL/GenBank/DDBJ databases">
        <authorList>
            <consortium name="DOE Joint Genome Institute"/>
            <person name="Ahrendt S."/>
            <person name="Riley R."/>
            <person name="Andreopoulos W."/>
            <person name="Labutti K."/>
            <person name="Pangilinan J."/>
            <person name="Ruiz-Duenas F.J."/>
            <person name="Barrasa J.M."/>
            <person name="Sanchez-Garcia M."/>
            <person name="Camarero S."/>
            <person name="Miyauchi S."/>
            <person name="Serrano A."/>
            <person name="Linde D."/>
            <person name="Babiker R."/>
            <person name="Drula E."/>
            <person name="Ayuso-Fernandez I."/>
            <person name="Pacheco R."/>
            <person name="Padilla G."/>
            <person name="Ferreira P."/>
            <person name="Barriuso J."/>
            <person name="Kellner H."/>
            <person name="Castanera R."/>
            <person name="Alfaro M."/>
            <person name="Ramirez L."/>
            <person name="Pisabarro A.G."/>
            <person name="Kuo A."/>
            <person name="Tritt A."/>
            <person name="Lipzen A."/>
            <person name="He G."/>
            <person name="Yan M."/>
            <person name="Ng V."/>
            <person name="Cullen D."/>
            <person name="Martin F."/>
            <person name="Rosso M.-N."/>
            <person name="Henrissat B."/>
            <person name="Hibbett D."/>
            <person name="Martinez A.T."/>
            <person name="Grigoriev I.V."/>
        </authorList>
    </citation>
    <scope>NUCLEOTIDE SEQUENCE</scope>
    <source>
        <strain evidence="8">CBS 247.69</strain>
    </source>
</reference>
<dbReference type="InterPro" id="IPR042098">
    <property type="entry name" value="TauD-like_sf"/>
</dbReference>
<comment type="similarity">
    <text evidence="1">Belongs to the TfdA dioxygenase family.</text>
</comment>
<keyword evidence="2" id="KW-0479">Metal-binding</keyword>
<sequence>MAPTAVIVPKPSPSPHEKLIKDEGKIFNPFYSPSIGDDGDNNYEHFQFKPSFPKLSWGPLTEVQVTDRGLFADPAKPNLFGAAQKIKHLTPAIGTEILGVDLRQLTDAQKDELALLIGERGVVFFRDQGIDIYQQLDLARYFGPLHKHATTPIPRNGLEEVHVVFNDSSRRPDPAAFSKIELWHSDVSYELQPPGPTSLKVITGPEYGGDTLWSSGYALYSSLSPGFQTYLEGLSALHSAVAQAEGARAAGLHVRRQEIETVHPVVRVHPATGWKSVYVNPGFTRRIVGVPKAESDAILTFLFRQISENPDHQVRFKWEPNSVAIWDNRVVTHSATFDFWPATRHALRATPHGEKPTSVMDYEKQTGKQARDRQLAIWEKEGVNLSEHQDPFGGSTKKRGYND</sequence>
<organism evidence="8 9">
    <name type="scientific">Collybia nuda</name>
    <dbReference type="NCBI Taxonomy" id="64659"/>
    <lineage>
        <taxon>Eukaryota</taxon>
        <taxon>Fungi</taxon>
        <taxon>Dikarya</taxon>
        <taxon>Basidiomycota</taxon>
        <taxon>Agaricomycotina</taxon>
        <taxon>Agaricomycetes</taxon>
        <taxon>Agaricomycetidae</taxon>
        <taxon>Agaricales</taxon>
        <taxon>Tricholomatineae</taxon>
        <taxon>Clitocybaceae</taxon>
        <taxon>Collybia</taxon>
    </lineage>
</organism>
<evidence type="ECO:0000256" key="6">
    <source>
        <dbReference type="SAM" id="MobiDB-lite"/>
    </source>
</evidence>
<evidence type="ECO:0000256" key="2">
    <source>
        <dbReference type="ARBA" id="ARBA00022723"/>
    </source>
</evidence>
<dbReference type="AlphaFoldDB" id="A0A9P5YD28"/>
<evidence type="ECO:0000256" key="4">
    <source>
        <dbReference type="ARBA" id="ARBA00023002"/>
    </source>
</evidence>
<keyword evidence="9" id="KW-1185">Reference proteome</keyword>
<dbReference type="EMBL" id="MU150241">
    <property type="protein sequence ID" value="KAF9466633.1"/>
    <property type="molecule type" value="Genomic_DNA"/>
</dbReference>
<dbReference type="InterPro" id="IPR051323">
    <property type="entry name" value="AtsK-like"/>
</dbReference>
<feature type="region of interest" description="Disordered" evidence="6">
    <location>
        <begin position="349"/>
        <end position="403"/>
    </location>
</feature>
<evidence type="ECO:0000256" key="5">
    <source>
        <dbReference type="ARBA" id="ARBA00023004"/>
    </source>
</evidence>
<dbReference type="FunFam" id="3.60.130.10:FF:000003">
    <property type="entry name" value="Alpha-ketoglutarate-dependent taurine dioxygenase"/>
    <property type="match status" value="1"/>
</dbReference>
<accession>A0A9P5YD28</accession>
<protein>
    <recommendedName>
        <fullName evidence="7">TauD/TfdA-like domain-containing protein</fullName>
    </recommendedName>
</protein>
<dbReference type="GO" id="GO:0005737">
    <property type="term" value="C:cytoplasm"/>
    <property type="evidence" value="ECO:0007669"/>
    <property type="project" value="TreeGrafter"/>
</dbReference>
<dbReference type="GO" id="GO:0016706">
    <property type="term" value="F:2-oxoglutarate-dependent dioxygenase activity"/>
    <property type="evidence" value="ECO:0007669"/>
    <property type="project" value="TreeGrafter"/>
</dbReference>
<feature type="compositionally biased region" description="Basic and acidic residues" evidence="6">
    <location>
        <begin position="351"/>
        <end position="390"/>
    </location>
</feature>
<name>A0A9P5YD28_9AGAR</name>
<keyword evidence="5" id="KW-0408">Iron</keyword>
<dbReference type="GO" id="GO:0046872">
    <property type="term" value="F:metal ion binding"/>
    <property type="evidence" value="ECO:0007669"/>
    <property type="project" value="UniProtKB-KW"/>
</dbReference>
<proteinExistence type="inferred from homology"/>
<keyword evidence="4" id="KW-0560">Oxidoreductase</keyword>
<evidence type="ECO:0000313" key="9">
    <source>
        <dbReference type="Proteomes" id="UP000807353"/>
    </source>
</evidence>
<evidence type="ECO:0000256" key="3">
    <source>
        <dbReference type="ARBA" id="ARBA00022964"/>
    </source>
</evidence>
<dbReference type="Pfam" id="PF02668">
    <property type="entry name" value="TauD"/>
    <property type="match status" value="1"/>
</dbReference>
<dbReference type="PANTHER" id="PTHR30468:SF31">
    <property type="entry name" value="ALPHA-KETOGLUTARATE-DEPENDENT SULFONATE DIOXYGENASE-RELATED"/>
    <property type="match status" value="1"/>
</dbReference>
<evidence type="ECO:0000256" key="1">
    <source>
        <dbReference type="ARBA" id="ARBA00005896"/>
    </source>
</evidence>